<dbReference type="Proteomes" id="UP000297948">
    <property type="component" value="Unassembled WGS sequence"/>
</dbReference>
<gene>
    <name evidence="8" type="ORF">E4099_16505</name>
</gene>
<proteinExistence type="predicted"/>
<dbReference type="EMBL" id="SRID01000142">
    <property type="protein sequence ID" value="TGB07868.1"/>
    <property type="molecule type" value="Genomic_DNA"/>
</dbReference>
<dbReference type="GO" id="GO:0046677">
    <property type="term" value="P:response to antibiotic"/>
    <property type="evidence" value="ECO:0007669"/>
    <property type="project" value="UniProtKB-KW"/>
</dbReference>
<dbReference type="AlphaFoldDB" id="A0A4Z0H632"/>
<protein>
    <submittedName>
        <fullName evidence="8">ABC transporter ATP-binding protein</fullName>
    </submittedName>
</protein>
<dbReference type="SUPFAM" id="SSF52540">
    <property type="entry name" value="P-loop containing nucleoside triphosphate hydrolases"/>
    <property type="match status" value="1"/>
</dbReference>
<feature type="domain" description="ABC transporter" evidence="7">
    <location>
        <begin position="42"/>
        <end position="272"/>
    </location>
</feature>
<dbReference type="Pfam" id="PF00005">
    <property type="entry name" value="ABC_tran"/>
    <property type="match status" value="1"/>
</dbReference>
<comment type="caution">
    <text evidence="8">The sequence shown here is derived from an EMBL/GenBank/DDBJ whole genome shotgun (WGS) entry which is preliminary data.</text>
</comment>
<reference evidence="8 9" key="1">
    <citation type="submission" date="2019-03" db="EMBL/GenBank/DDBJ databases">
        <authorList>
            <person name="Gonzalez-Pimentel J.L."/>
        </authorList>
    </citation>
    <scope>NUCLEOTIDE SEQUENCE [LARGE SCALE GENOMIC DNA]</scope>
    <source>
        <strain evidence="8 9">JCM 31289</strain>
    </source>
</reference>
<keyword evidence="5" id="KW-0046">Antibiotic resistance</keyword>
<name>A0A4Z0H632_9ACTN</name>
<keyword evidence="2" id="KW-0813">Transport</keyword>
<keyword evidence="3" id="KW-0547">Nucleotide-binding</keyword>
<dbReference type="InterPro" id="IPR027417">
    <property type="entry name" value="P-loop_NTPase"/>
</dbReference>
<evidence type="ECO:0000256" key="5">
    <source>
        <dbReference type="ARBA" id="ARBA00023251"/>
    </source>
</evidence>
<accession>A0A4Z0H632</accession>
<evidence type="ECO:0000256" key="6">
    <source>
        <dbReference type="SAM" id="MobiDB-lite"/>
    </source>
</evidence>
<dbReference type="InterPro" id="IPR003439">
    <property type="entry name" value="ABC_transporter-like_ATP-bd"/>
</dbReference>
<dbReference type="Gene3D" id="3.40.50.300">
    <property type="entry name" value="P-loop containing nucleotide triphosphate hydrolases"/>
    <property type="match status" value="1"/>
</dbReference>
<dbReference type="GO" id="GO:0005886">
    <property type="term" value="C:plasma membrane"/>
    <property type="evidence" value="ECO:0007669"/>
    <property type="project" value="UniProtKB-SubCell"/>
</dbReference>
<dbReference type="PROSITE" id="PS50893">
    <property type="entry name" value="ABC_TRANSPORTER_2"/>
    <property type="match status" value="1"/>
</dbReference>
<dbReference type="SMART" id="SM00382">
    <property type="entry name" value="AAA"/>
    <property type="match status" value="1"/>
</dbReference>
<dbReference type="InterPro" id="IPR003593">
    <property type="entry name" value="AAA+_ATPase"/>
</dbReference>
<comment type="subcellular location">
    <subcellularLocation>
        <location evidence="1">Cell membrane</location>
        <topology evidence="1">Peripheral membrane protein</topology>
    </subcellularLocation>
</comment>
<evidence type="ECO:0000256" key="1">
    <source>
        <dbReference type="ARBA" id="ARBA00004202"/>
    </source>
</evidence>
<sequence>MGRGRRRPDRRTSPGRLLHPDHHRPAGTAPRSRPVTEEPPAIRTRGLSKSFGEHQAVCGVDLTVRPGEVFAFLGPNGAGKSTTISMLCTLSRPTAGGATVAGADILTQPHRVRARIGVLFQHSALLPELSLARNLQLRARLHGLSRAQARHRTAHALRLVGLDDRRRDPVRTLSGGLRRRLDIARALLHGPRLLFLDEPTVGLDPPARAELWRHLRTLRTEEGITVFVTTHYLDEAEHCDRLAIIDHGRIAAEDRPDRLKAALGRATIRLRTSDDTKAARTLHEAHGLRPHADPGPDGTLTVPVADTASWLPRLCATLSDRGLQVHSAVATSPTLNDVFFHHTGRHIS</sequence>
<dbReference type="InterPro" id="IPR050763">
    <property type="entry name" value="ABC_transporter_ATP-binding"/>
</dbReference>
<evidence type="ECO:0000313" key="8">
    <source>
        <dbReference type="EMBL" id="TGB07868.1"/>
    </source>
</evidence>
<feature type="region of interest" description="Disordered" evidence="6">
    <location>
        <begin position="1"/>
        <end position="48"/>
    </location>
</feature>
<dbReference type="PANTHER" id="PTHR42711">
    <property type="entry name" value="ABC TRANSPORTER ATP-BINDING PROTEIN"/>
    <property type="match status" value="1"/>
</dbReference>
<evidence type="ECO:0000256" key="2">
    <source>
        <dbReference type="ARBA" id="ARBA00022448"/>
    </source>
</evidence>
<dbReference type="GO" id="GO:0016887">
    <property type="term" value="F:ATP hydrolysis activity"/>
    <property type="evidence" value="ECO:0007669"/>
    <property type="project" value="InterPro"/>
</dbReference>
<evidence type="ECO:0000313" key="9">
    <source>
        <dbReference type="Proteomes" id="UP000297948"/>
    </source>
</evidence>
<dbReference type="GO" id="GO:0005524">
    <property type="term" value="F:ATP binding"/>
    <property type="evidence" value="ECO:0007669"/>
    <property type="project" value="UniProtKB-KW"/>
</dbReference>
<keyword evidence="4 8" id="KW-0067">ATP-binding</keyword>
<dbReference type="PANTHER" id="PTHR42711:SF18">
    <property type="entry name" value="ABC TRANSPORTER, ATP-BINDING PROTEIN"/>
    <property type="match status" value="1"/>
</dbReference>
<evidence type="ECO:0000259" key="7">
    <source>
        <dbReference type="PROSITE" id="PS50893"/>
    </source>
</evidence>
<dbReference type="OrthoDB" id="9804819at2"/>
<evidence type="ECO:0000256" key="3">
    <source>
        <dbReference type="ARBA" id="ARBA00022741"/>
    </source>
</evidence>
<organism evidence="8 9">
    <name type="scientific">Streptomyces palmae</name>
    <dbReference type="NCBI Taxonomy" id="1701085"/>
    <lineage>
        <taxon>Bacteria</taxon>
        <taxon>Bacillati</taxon>
        <taxon>Actinomycetota</taxon>
        <taxon>Actinomycetes</taxon>
        <taxon>Kitasatosporales</taxon>
        <taxon>Streptomycetaceae</taxon>
        <taxon>Streptomyces</taxon>
    </lineage>
</organism>
<keyword evidence="9" id="KW-1185">Reference proteome</keyword>
<evidence type="ECO:0000256" key="4">
    <source>
        <dbReference type="ARBA" id="ARBA00022840"/>
    </source>
</evidence>